<organism evidence="1 2">
    <name type="scientific">Paenibacillus pinisoli</name>
    <dbReference type="NCBI Taxonomy" id="1276110"/>
    <lineage>
        <taxon>Bacteria</taxon>
        <taxon>Bacillati</taxon>
        <taxon>Bacillota</taxon>
        <taxon>Bacilli</taxon>
        <taxon>Bacillales</taxon>
        <taxon>Paenibacillaceae</taxon>
        <taxon>Paenibacillus</taxon>
    </lineage>
</organism>
<dbReference type="CDD" id="cd13585">
    <property type="entry name" value="PBP2_TMBP_like"/>
    <property type="match status" value="1"/>
</dbReference>
<dbReference type="SUPFAM" id="SSF53850">
    <property type="entry name" value="Periplasmic binding protein-like II"/>
    <property type="match status" value="1"/>
</dbReference>
<dbReference type="Proteomes" id="UP000267798">
    <property type="component" value="Unassembled WGS sequence"/>
</dbReference>
<evidence type="ECO:0000313" key="2">
    <source>
        <dbReference type="Proteomes" id="UP000267798"/>
    </source>
</evidence>
<protein>
    <submittedName>
        <fullName evidence="1">Sugar ABC transporter substrate-binding protein</fullName>
    </submittedName>
</protein>
<keyword evidence="2" id="KW-1185">Reference proteome</keyword>
<dbReference type="PANTHER" id="PTHR43649">
    <property type="entry name" value="ARABINOSE-BINDING PROTEIN-RELATED"/>
    <property type="match status" value="1"/>
</dbReference>
<gene>
    <name evidence="1" type="ORF">D3P09_15715</name>
</gene>
<dbReference type="OrthoDB" id="9795467at2"/>
<dbReference type="InterPro" id="IPR006059">
    <property type="entry name" value="SBP"/>
</dbReference>
<dbReference type="AlphaFoldDB" id="A0A3A6PGU7"/>
<accession>A0A3A6PGU7</accession>
<sequence length="485" mass="52920">MKGENRDKPGKQHIMKLFLFHIMEGLCMKKPFKYAISLISIIALAGTLLVGCSGGNNKNANEEAVLNIATVNNNDMVIMEEMTSEFTAKTGIKVNYTVLSENEIRSKITQDVGLGGGQYDLFTIGAQDSAVYLNNGWTEPLDGLLNGMSEEDKKNYDLEDVFPVVRDSLSSESKGLGALPFYAETTLLFYNKEIFEAKNLTMPANPTWEQVYELAVAAQDKDKGIAGIALRGLPGSGQNMFIFSSIANAFGAQYYDMDWKATFNTPEMKNAIEFYKKILADAGQAGPTSTGYTEALNLMSTGKAAMWYDASVSAGTLANSKDSLVTGKIGYAMAPLQVKQDATNTIGGWGIAINASSKKKEAAFQFLTWATSKEYINLVGEKKGWESTPSGTRVSTYDNENYKKASDFADITKEAILKVDFFNPSMNKTPYTGNSIPNMAEYSSWGEQIAQLLASYLVGQKNIEAVLEEGQKILTDVAVAGEYAK</sequence>
<proteinExistence type="predicted"/>
<comment type="caution">
    <text evidence="1">The sequence shown here is derived from an EMBL/GenBank/DDBJ whole genome shotgun (WGS) entry which is preliminary data.</text>
</comment>
<reference evidence="1 2" key="1">
    <citation type="submission" date="2018-09" db="EMBL/GenBank/DDBJ databases">
        <title>Paenibacillus aracenensis nov. sp. isolated from a cave in southern Spain.</title>
        <authorList>
            <person name="Jurado V."/>
            <person name="Gutierrez-Patricio S."/>
            <person name="Gonzalez-Pimentel J.L."/>
            <person name="Miller A.Z."/>
            <person name="Laiz L."/>
            <person name="Saiz-Jimenez C."/>
        </authorList>
    </citation>
    <scope>NUCLEOTIDE SEQUENCE [LARGE SCALE GENOMIC DNA]</scope>
    <source>
        <strain evidence="1 2">JCM 19203</strain>
    </source>
</reference>
<evidence type="ECO:0000313" key="1">
    <source>
        <dbReference type="EMBL" id="RJX38956.1"/>
    </source>
</evidence>
<name>A0A3A6PGU7_9BACL</name>
<dbReference type="Pfam" id="PF01547">
    <property type="entry name" value="SBP_bac_1"/>
    <property type="match status" value="1"/>
</dbReference>
<dbReference type="InterPro" id="IPR050490">
    <property type="entry name" value="Bact_solute-bd_prot1"/>
</dbReference>
<dbReference type="PANTHER" id="PTHR43649:SF12">
    <property type="entry name" value="DIACETYLCHITOBIOSE BINDING PROTEIN DASA"/>
    <property type="match status" value="1"/>
</dbReference>
<dbReference type="Gene3D" id="3.40.190.10">
    <property type="entry name" value="Periplasmic binding protein-like II"/>
    <property type="match status" value="2"/>
</dbReference>
<dbReference type="EMBL" id="QXQB01000003">
    <property type="protein sequence ID" value="RJX38956.1"/>
    <property type="molecule type" value="Genomic_DNA"/>
</dbReference>